<evidence type="ECO:0000313" key="3">
    <source>
        <dbReference type="Proteomes" id="UP001558613"/>
    </source>
</evidence>
<protein>
    <submittedName>
        <fullName evidence="2">Uncharacterized protein</fullName>
    </submittedName>
</protein>
<evidence type="ECO:0000256" key="1">
    <source>
        <dbReference type="SAM" id="MobiDB-lite"/>
    </source>
</evidence>
<keyword evidence="3" id="KW-1185">Reference proteome</keyword>
<accession>A0ABR3MNW1</accession>
<evidence type="ECO:0000313" key="2">
    <source>
        <dbReference type="EMBL" id="KAL1266313.1"/>
    </source>
</evidence>
<proteinExistence type="predicted"/>
<dbReference type="Proteomes" id="UP001558613">
    <property type="component" value="Unassembled WGS sequence"/>
</dbReference>
<comment type="caution">
    <text evidence="2">The sequence shown here is derived from an EMBL/GenBank/DDBJ whole genome shotgun (WGS) entry which is preliminary data.</text>
</comment>
<name>A0ABR3MNW1_9TELE</name>
<organism evidence="2 3">
    <name type="scientific">Cirrhinus molitorella</name>
    <name type="common">mud carp</name>
    <dbReference type="NCBI Taxonomy" id="172907"/>
    <lineage>
        <taxon>Eukaryota</taxon>
        <taxon>Metazoa</taxon>
        <taxon>Chordata</taxon>
        <taxon>Craniata</taxon>
        <taxon>Vertebrata</taxon>
        <taxon>Euteleostomi</taxon>
        <taxon>Actinopterygii</taxon>
        <taxon>Neopterygii</taxon>
        <taxon>Teleostei</taxon>
        <taxon>Ostariophysi</taxon>
        <taxon>Cypriniformes</taxon>
        <taxon>Cyprinidae</taxon>
        <taxon>Labeoninae</taxon>
        <taxon>Labeonini</taxon>
        <taxon>Cirrhinus</taxon>
    </lineage>
</organism>
<sequence>MNRDTTLPLPRQTACLPDRTLPVLARFELTATELEEKLTKADSFRHLLVRPYEDSHLPLISSANRHSPGGPVGITPQQPMAGHLLGTDATIGPE</sequence>
<reference evidence="2 3" key="1">
    <citation type="submission" date="2023-09" db="EMBL/GenBank/DDBJ databases">
        <authorList>
            <person name="Wang M."/>
        </authorList>
    </citation>
    <scope>NUCLEOTIDE SEQUENCE [LARGE SCALE GENOMIC DNA]</scope>
    <source>
        <strain evidence="2">GT-2023</strain>
        <tissue evidence="2">Liver</tissue>
    </source>
</reference>
<feature type="region of interest" description="Disordered" evidence="1">
    <location>
        <begin position="59"/>
        <end position="94"/>
    </location>
</feature>
<dbReference type="EMBL" id="JAYMGO010000010">
    <property type="protein sequence ID" value="KAL1266313.1"/>
    <property type="molecule type" value="Genomic_DNA"/>
</dbReference>
<gene>
    <name evidence="2" type="ORF">QQF64_001988</name>
</gene>